<keyword evidence="1 3" id="KW-0547">Nucleotide-binding</keyword>
<evidence type="ECO:0000313" key="6">
    <source>
        <dbReference type="Proteomes" id="UP000295281"/>
    </source>
</evidence>
<dbReference type="AlphaFoldDB" id="A0A4R6UHX2"/>
<dbReference type="RefSeq" id="WP_133743310.1">
    <property type="nucleotide sequence ID" value="NZ_SNYN01000027.1"/>
</dbReference>
<comment type="caution">
    <text evidence="5">The sequence shown here is derived from an EMBL/GenBank/DDBJ whole genome shotgun (WGS) entry which is preliminary data.</text>
</comment>
<name>A0A4R6UHX2_9ACTN</name>
<evidence type="ECO:0000259" key="4">
    <source>
        <dbReference type="PROSITE" id="PS50901"/>
    </source>
</evidence>
<accession>A0A4R6UHX2</accession>
<sequence>MFPEILWAVPPAAVSVPVGAAVWRNWSPASWNYGPGLVGNAARVHLTWADVSSGCGLTKTRTRLGKGGRRQVERKPKLSRFRPTGYGFRVRVRLHDGQTPGDYAQALTRLAHSWRVHAVRVRRTGPGWVELVATSRDPLVNLGAASAFDGELLTVQLGRLETGEPWVVDFRQVPHWLDIGATQSGKSTDVNALIKGLSPQPVALAGLDLKGGVELTPYEDRISKLATTRDECGGLLDDLIGILTDRMALCRTHRMRNVWKLPEDVREQHAMPIVVFVDEVAELYLMADKSEKDVIAKTSTTLLRIAQLGRAFAVYLVVCGQRVGSDLGPGVTALRSQLSGRICHRVNDAETAKMALGDLAPDSLEAALSIPAEMPGVAVTVGADGRWHRARSFLTTEEEAEQAAREFAHLAPSWDALTTASGAPSSISDAELADFLDGAA</sequence>
<dbReference type="Pfam" id="PF01580">
    <property type="entry name" value="FtsK_SpoIIIE"/>
    <property type="match status" value="1"/>
</dbReference>
<keyword evidence="6" id="KW-1185">Reference proteome</keyword>
<protein>
    <submittedName>
        <fullName evidence="5">S-DNA-T family DNA segregation ATPase FtsK/SpoIIIE</fullName>
    </submittedName>
</protein>
<dbReference type="OrthoDB" id="5168624at2"/>
<dbReference type="GO" id="GO:0003677">
    <property type="term" value="F:DNA binding"/>
    <property type="evidence" value="ECO:0007669"/>
    <property type="project" value="InterPro"/>
</dbReference>
<evidence type="ECO:0000256" key="3">
    <source>
        <dbReference type="PROSITE-ProRule" id="PRU00289"/>
    </source>
</evidence>
<organism evidence="5 6">
    <name type="scientific">Actinorugispora endophytica</name>
    <dbReference type="NCBI Taxonomy" id="1605990"/>
    <lineage>
        <taxon>Bacteria</taxon>
        <taxon>Bacillati</taxon>
        <taxon>Actinomycetota</taxon>
        <taxon>Actinomycetes</taxon>
        <taxon>Streptosporangiales</taxon>
        <taxon>Nocardiopsidaceae</taxon>
        <taxon>Actinorugispora</taxon>
    </lineage>
</organism>
<dbReference type="PANTHER" id="PTHR22683:SF41">
    <property type="entry name" value="DNA TRANSLOCASE FTSK"/>
    <property type="match status" value="1"/>
</dbReference>
<dbReference type="Gene3D" id="3.40.50.300">
    <property type="entry name" value="P-loop containing nucleotide triphosphate hydrolases"/>
    <property type="match status" value="1"/>
</dbReference>
<dbReference type="InterPro" id="IPR027417">
    <property type="entry name" value="P-loop_NTPase"/>
</dbReference>
<gene>
    <name evidence="5" type="ORF">EV190_12762</name>
</gene>
<evidence type="ECO:0000256" key="1">
    <source>
        <dbReference type="ARBA" id="ARBA00022741"/>
    </source>
</evidence>
<evidence type="ECO:0000313" key="5">
    <source>
        <dbReference type="EMBL" id="TDQ46002.1"/>
    </source>
</evidence>
<evidence type="ECO:0000256" key="2">
    <source>
        <dbReference type="ARBA" id="ARBA00022840"/>
    </source>
</evidence>
<dbReference type="InterPro" id="IPR050206">
    <property type="entry name" value="FtsK/SpoIIIE/SftA"/>
</dbReference>
<keyword evidence="2 3" id="KW-0067">ATP-binding</keyword>
<dbReference type="GO" id="GO:0005524">
    <property type="term" value="F:ATP binding"/>
    <property type="evidence" value="ECO:0007669"/>
    <property type="project" value="UniProtKB-UniRule"/>
</dbReference>
<reference evidence="5 6" key="1">
    <citation type="submission" date="2019-03" db="EMBL/GenBank/DDBJ databases">
        <title>Genomic Encyclopedia of Type Strains, Phase IV (KMG-IV): sequencing the most valuable type-strain genomes for metagenomic binning, comparative biology and taxonomic classification.</title>
        <authorList>
            <person name="Goeker M."/>
        </authorList>
    </citation>
    <scope>NUCLEOTIDE SEQUENCE [LARGE SCALE GENOMIC DNA]</scope>
    <source>
        <strain evidence="5 6">DSM 46770</strain>
    </source>
</reference>
<dbReference type="Proteomes" id="UP000295281">
    <property type="component" value="Unassembled WGS sequence"/>
</dbReference>
<dbReference type="PANTHER" id="PTHR22683">
    <property type="entry name" value="SPORULATION PROTEIN RELATED"/>
    <property type="match status" value="1"/>
</dbReference>
<feature type="binding site" evidence="3">
    <location>
        <begin position="180"/>
        <end position="187"/>
    </location>
    <ligand>
        <name>ATP</name>
        <dbReference type="ChEBI" id="CHEBI:30616"/>
    </ligand>
</feature>
<dbReference type="EMBL" id="SNYN01000027">
    <property type="protein sequence ID" value="TDQ46002.1"/>
    <property type="molecule type" value="Genomic_DNA"/>
</dbReference>
<dbReference type="SUPFAM" id="SSF52540">
    <property type="entry name" value="P-loop containing nucleoside triphosphate hydrolases"/>
    <property type="match status" value="1"/>
</dbReference>
<dbReference type="InterPro" id="IPR002543">
    <property type="entry name" value="FtsK_dom"/>
</dbReference>
<proteinExistence type="predicted"/>
<dbReference type="PROSITE" id="PS50901">
    <property type="entry name" value="FTSK"/>
    <property type="match status" value="1"/>
</dbReference>
<feature type="domain" description="FtsK" evidence="4">
    <location>
        <begin position="163"/>
        <end position="353"/>
    </location>
</feature>